<proteinExistence type="predicted"/>
<reference evidence="3 4" key="1">
    <citation type="submission" date="2015-10" db="EMBL/GenBank/DDBJ databases">
        <title>Draft Genome Sequences of 11 Lactococcus lactis subspecies cremoris strains.</title>
        <authorList>
            <person name="Wels M."/>
            <person name="Backus L."/>
            <person name="Boekhorst J."/>
            <person name="Dijkstra A."/>
            <person name="Beerthuizen M."/>
            <person name="Kelly W."/>
            <person name="Siezen R."/>
            <person name="Bachmann H."/>
            <person name="Van Hijum S."/>
        </authorList>
    </citation>
    <scope>NUCLEOTIDE SEQUENCE [LARGE SCALE GENOMIC DNA]</scope>
    <source>
        <strain evidence="4">LMG8520</strain>
        <strain evidence="3">LMG9449</strain>
    </source>
</reference>
<dbReference type="EMBL" id="LKLP01000007">
    <property type="protein sequence ID" value="KSU14569.1"/>
    <property type="molecule type" value="Genomic_DNA"/>
</dbReference>
<dbReference type="Proteomes" id="UP000053612">
    <property type="component" value="Unassembled WGS sequence"/>
</dbReference>
<evidence type="ECO:0000313" key="1">
    <source>
        <dbReference type="EMBL" id="KSU14569.1"/>
    </source>
</evidence>
<gene>
    <name evidence="1" type="ORF">LMG8520_0220</name>
    <name evidence="2" type="ORF">LMG9449_1756</name>
</gene>
<accession>A0A0V8DTN5</accession>
<comment type="caution">
    <text evidence="1">The sequence shown here is derived from an EMBL/GenBank/DDBJ whole genome shotgun (WGS) entry which is preliminary data.</text>
</comment>
<evidence type="ECO:0000313" key="3">
    <source>
        <dbReference type="Proteomes" id="UP000053612"/>
    </source>
</evidence>
<organism evidence="1 4">
    <name type="scientific">Lactococcus lactis subsp. lactis</name>
    <name type="common">Streptococcus lactis</name>
    <dbReference type="NCBI Taxonomy" id="1360"/>
    <lineage>
        <taxon>Bacteria</taxon>
        <taxon>Bacillati</taxon>
        <taxon>Bacillota</taxon>
        <taxon>Bacilli</taxon>
        <taxon>Lactobacillales</taxon>
        <taxon>Streptococcaceae</taxon>
        <taxon>Lactococcus</taxon>
    </lineage>
</organism>
<dbReference type="Proteomes" id="UP000054230">
    <property type="component" value="Unassembled WGS sequence"/>
</dbReference>
<evidence type="ECO:0000313" key="2">
    <source>
        <dbReference type="EMBL" id="KSU17172.1"/>
    </source>
</evidence>
<dbReference type="AlphaFoldDB" id="A0A0V8DTN5"/>
<protein>
    <submittedName>
        <fullName evidence="1">Uncharacterized protein</fullName>
    </submittedName>
</protein>
<sequence length="44" mass="4711">MAAAQPATKIYETPTSVAIAKELGARPLFIAQSSRKIVVRLAKI</sequence>
<name>A0A0V8DTN5_LACLL</name>
<evidence type="ECO:0000313" key="4">
    <source>
        <dbReference type="Proteomes" id="UP000054230"/>
    </source>
</evidence>
<reference evidence="1" key="2">
    <citation type="journal article" date="2017" name="Genome Announc.">
        <title>Draft Genome Sequences of 24 Lactococcus lactis Strains.</title>
        <authorList>
            <person name="Backus L."/>
            <person name="Wels M."/>
            <person name="Boekhorst J."/>
            <person name="Dijkstra A.R."/>
            <person name="Beerthuyzen M."/>
            <person name="Kelly W.J."/>
            <person name="Siezen R.J."/>
            <person name="van Hijum S.A."/>
            <person name="Bachmann H."/>
        </authorList>
    </citation>
    <scope>NUCLEOTIDE SEQUENCE</scope>
    <source>
        <strain evidence="1">LMG8520</strain>
        <strain evidence="2">LMG9447</strain>
    </source>
</reference>
<dbReference type="EMBL" id="LKLS01000142">
    <property type="protein sequence ID" value="KSU17172.1"/>
    <property type="molecule type" value="Genomic_DNA"/>
</dbReference>